<comment type="caution">
    <text evidence="1">The sequence shown here is derived from an EMBL/GenBank/DDBJ whole genome shotgun (WGS) entry which is preliminary data.</text>
</comment>
<dbReference type="EMBL" id="CALNXK010000176">
    <property type="protein sequence ID" value="CAH3172788.1"/>
    <property type="molecule type" value="Genomic_DNA"/>
</dbReference>
<gene>
    <name evidence="1" type="ORF">PLOB_00013220</name>
</gene>
<evidence type="ECO:0000313" key="1">
    <source>
        <dbReference type="EMBL" id="CAH3172788.1"/>
    </source>
</evidence>
<proteinExistence type="predicted"/>
<accession>A0ABN8R0E5</accession>
<dbReference type="Proteomes" id="UP001159405">
    <property type="component" value="Unassembled WGS sequence"/>
</dbReference>
<name>A0ABN8R0E5_9CNID</name>
<organism evidence="1 2">
    <name type="scientific">Porites lobata</name>
    <dbReference type="NCBI Taxonomy" id="104759"/>
    <lineage>
        <taxon>Eukaryota</taxon>
        <taxon>Metazoa</taxon>
        <taxon>Cnidaria</taxon>
        <taxon>Anthozoa</taxon>
        <taxon>Hexacorallia</taxon>
        <taxon>Scleractinia</taxon>
        <taxon>Fungiina</taxon>
        <taxon>Poritidae</taxon>
        <taxon>Porites</taxon>
    </lineage>
</organism>
<evidence type="ECO:0000313" key="2">
    <source>
        <dbReference type="Proteomes" id="UP001159405"/>
    </source>
</evidence>
<keyword evidence="2" id="KW-1185">Reference proteome</keyword>
<reference evidence="1 2" key="1">
    <citation type="submission" date="2022-05" db="EMBL/GenBank/DDBJ databases">
        <authorList>
            <consortium name="Genoscope - CEA"/>
            <person name="William W."/>
        </authorList>
    </citation>
    <scope>NUCLEOTIDE SEQUENCE [LARGE SCALE GENOMIC DNA]</scope>
</reference>
<protein>
    <submittedName>
        <fullName evidence="1">Uncharacterized protein</fullName>
    </submittedName>
</protein>
<sequence>MAVRARIYSAKTVCGRGLLEMSSQKIKISKTDRKLFPVVVRDMDNIEKRVKIHYVEYSERYGDWRPCDTEDSNPPFQWVESLRTPSSTSLEDPMELVHGELYREIKRKLYSGQKDDPATRVEIRIDQDVFDEGLALAGKPSKERGKTVYRIDSNEALKHSLGIKWDERIFNKSGDFAFVIEKTVRFWLSRETAIQEFKSLPNASPICPDLDPDDILLYISFSLQPCNLFLKAFFEACLHAFSISSPVLKVLWLWDGVLEDTSAPVYKGKEQLVGLILEEFLSWRNVTATTKIRLTGMAAANSLGKKLPMFVIGKLAKPRCFSGARNIPCRHRARKIAGWIVERVPELALENVTFGIVVERDDDEATFEADSLTDEDILAEFNHSDANVEKEDEMDNDEIVIVDEPPKPPTQCELRHAISVLNTFSFFADDVHLDNLRKSTRNISQIIDQSFSVAKRQQNEDVYGHIREGLKEKGYEDRGSEKLRTQYCKLKMKFEFQAHKARRQLVTVDWNYPFLSVRMAEQATQGSTIKEP</sequence>